<evidence type="ECO:0000313" key="2">
    <source>
        <dbReference type="EMBL" id="SVB65498.1"/>
    </source>
</evidence>
<dbReference type="GO" id="GO:0006813">
    <property type="term" value="P:potassium ion transport"/>
    <property type="evidence" value="ECO:0007669"/>
    <property type="project" value="InterPro"/>
</dbReference>
<organism evidence="2">
    <name type="scientific">marine metagenome</name>
    <dbReference type="NCBI Taxonomy" id="408172"/>
    <lineage>
        <taxon>unclassified sequences</taxon>
        <taxon>metagenomes</taxon>
        <taxon>ecological metagenomes</taxon>
    </lineage>
</organism>
<reference evidence="2" key="1">
    <citation type="submission" date="2018-05" db="EMBL/GenBank/DDBJ databases">
        <authorList>
            <person name="Lanie J.A."/>
            <person name="Ng W.-L."/>
            <person name="Kazmierczak K.M."/>
            <person name="Andrzejewski T.M."/>
            <person name="Davidsen T.M."/>
            <person name="Wayne K.J."/>
            <person name="Tettelin H."/>
            <person name="Glass J.I."/>
            <person name="Rusch D."/>
            <person name="Podicherti R."/>
            <person name="Tsui H.-C.T."/>
            <person name="Winkler M.E."/>
        </authorList>
    </citation>
    <scope>NUCLEOTIDE SEQUENCE</scope>
</reference>
<dbReference type="AlphaFoldDB" id="A0A382FQZ5"/>
<proteinExistence type="predicted"/>
<sequence>MDMVIAVMGSDERNMVACRMAHTLYHVDKKIARIR</sequence>
<dbReference type="InterPro" id="IPR003148">
    <property type="entry name" value="RCK_N"/>
</dbReference>
<name>A0A382FQZ5_9ZZZZ</name>
<dbReference type="EMBL" id="UINC01051389">
    <property type="protein sequence ID" value="SVB65498.1"/>
    <property type="molecule type" value="Genomic_DNA"/>
</dbReference>
<feature type="domain" description="RCK N-terminal" evidence="1">
    <location>
        <begin position="1"/>
        <end position="35"/>
    </location>
</feature>
<dbReference type="Pfam" id="PF02254">
    <property type="entry name" value="TrkA_N"/>
    <property type="match status" value="1"/>
</dbReference>
<evidence type="ECO:0000259" key="1">
    <source>
        <dbReference type="Pfam" id="PF02254"/>
    </source>
</evidence>
<feature type="non-terminal residue" evidence="2">
    <location>
        <position position="35"/>
    </location>
</feature>
<dbReference type="Gene3D" id="3.40.50.720">
    <property type="entry name" value="NAD(P)-binding Rossmann-like Domain"/>
    <property type="match status" value="1"/>
</dbReference>
<protein>
    <recommendedName>
        <fullName evidence="1">RCK N-terminal domain-containing protein</fullName>
    </recommendedName>
</protein>
<gene>
    <name evidence="2" type="ORF">METZ01_LOCUS218352</name>
</gene>
<accession>A0A382FQZ5</accession>